<keyword evidence="1" id="KW-1133">Transmembrane helix</keyword>
<evidence type="ECO:0008006" key="4">
    <source>
        <dbReference type="Google" id="ProtNLM"/>
    </source>
</evidence>
<proteinExistence type="predicted"/>
<feature type="transmembrane region" description="Helical" evidence="1">
    <location>
        <begin position="308"/>
        <end position="326"/>
    </location>
</feature>
<keyword evidence="3" id="KW-1185">Reference proteome</keyword>
<keyword evidence="1" id="KW-0812">Transmembrane</keyword>
<dbReference type="EMBL" id="CP019948">
    <property type="protein sequence ID" value="ARN79932.1"/>
    <property type="molecule type" value="Genomic_DNA"/>
</dbReference>
<evidence type="ECO:0000256" key="1">
    <source>
        <dbReference type="SAM" id="Phobius"/>
    </source>
</evidence>
<dbReference type="RefSeq" id="WP_085769982.1">
    <property type="nucleotide sequence ID" value="NZ_AP027149.1"/>
</dbReference>
<feature type="transmembrane region" description="Helical" evidence="1">
    <location>
        <begin position="281"/>
        <end position="303"/>
    </location>
</feature>
<feature type="transmembrane region" description="Helical" evidence="1">
    <location>
        <begin position="137"/>
        <end position="158"/>
    </location>
</feature>
<protein>
    <recommendedName>
        <fullName evidence="4">Glycosyltransferase RgtA/B/C/D-like domain-containing protein</fullName>
    </recommendedName>
</protein>
<evidence type="ECO:0000313" key="3">
    <source>
        <dbReference type="Proteomes" id="UP000193978"/>
    </source>
</evidence>
<gene>
    <name evidence="2" type="ORF">B1812_01290</name>
</gene>
<dbReference type="STRING" id="655015.B1812_01290"/>
<feature type="transmembrane region" description="Helical" evidence="1">
    <location>
        <begin position="83"/>
        <end position="104"/>
    </location>
</feature>
<feature type="transmembrane region" description="Helical" evidence="1">
    <location>
        <begin position="164"/>
        <end position="183"/>
    </location>
</feature>
<feature type="transmembrane region" description="Helical" evidence="1">
    <location>
        <begin position="362"/>
        <end position="379"/>
    </location>
</feature>
<feature type="transmembrane region" description="Helical" evidence="1">
    <location>
        <begin position="110"/>
        <end position="130"/>
    </location>
</feature>
<reference evidence="2 3" key="1">
    <citation type="submission" date="2017-02" db="EMBL/GenBank/DDBJ databases">
        <authorList>
            <person name="Peterson S.W."/>
        </authorList>
    </citation>
    <scope>NUCLEOTIDE SEQUENCE [LARGE SCALE GENOMIC DNA]</scope>
    <source>
        <strain evidence="2 3">S285</strain>
    </source>
</reference>
<sequence length="398" mass="44249">MLKARETISEHQNQAVYKIFVIIPYVYFLLILNRWIITPKGLASFGRLWQFYISYSDFGFLRRGLLGTILSKTRINAIITNEYIFAIVFVSIVGCVIAYLLYIFLCKSNFNRVSALAVALSPALLPHFGYAADNFDALAFVIASILILNITNIPVLVVGIAVGILMHEIFMFYVPILLAVLFLENRTSEKDAEGGETGNYRKNLVSAFAILVTCAVAYASLKIFGAKGVDQAEFEALMAGKTPIAMGKNAFWSGYFEIFSTLQENIEFSAEPLSRLLSLSAIKYILAPSLYLLLLLSVIYQWLRNRDILLLLMVVGASLAPLAISVVGADFLRWECMACNAALLAILALARRLQMQIPNPAAYAMIAFFLLAPFGSNPLERPLPVHQMIAEKFIPSLR</sequence>
<dbReference type="Proteomes" id="UP000193978">
    <property type="component" value="Chromosome"/>
</dbReference>
<feature type="transmembrane region" description="Helical" evidence="1">
    <location>
        <begin position="332"/>
        <end position="350"/>
    </location>
</feature>
<feature type="transmembrane region" description="Helical" evidence="1">
    <location>
        <begin position="204"/>
        <end position="221"/>
    </location>
</feature>
<dbReference type="AlphaFoldDB" id="A0A1W6MQU1"/>
<dbReference type="KEGG" id="mbry:B1812_01290"/>
<name>A0A1W6MQU1_9HYPH</name>
<evidence type="ECO:0000313" key="2">
    <source>
        <dbReference type="EMBL" id="ARN79932.1"/>
    </source>
</evidence>
<accession>A0A1W6MQU1</accession>
<dbReference type="OrthoDB" id="7823417at2"/>
<feature type="transmembrane region" description="Helical" evidence="1">
    <location>
        <begin position="15"/>
        <end position="37"/>
    </location>
</feature>
<keyword evidence="1" id="KW-0472">Membrane</keyword>
<organism evidence="2 3">
    <name type="scientific">Methylocystis bryophila</name>
    <dbReference type="NCBI Taxonomy" id="655015"/>
    <lineage>
        <taxon>Bacteria</taxon>
        <taxon>Pseudomonadati</taxon>
        <taxon>Pseudomonadota</taxon>
        <taxon>Alphaproteobacteria</taxon>
        <taxon>Hyphomicrobiales</taxon>
        <taxon>Methylocystaceae</taxon>
        <taxon>Methylocystis</taxon>
    </lineage>
</organism>